<dbReference type="FunCoup" id="D3B1C3">
    <property type="interactions" value="24"/>
</dbReference>
<evidence type="ECO:0000313" key="8">
    <source>
        <dbReference type="Proteomes" id="UP000001396"/>
    </source>
</evidence>
<dbReference type="GO" id="GO:0016020">
    <property type="term" value="C:membrane"/>
    <property type="evidence" value="ECO:0007669"/>
    <property type="project" value="UniProtKB-SubCell"/>
</dbReference>
<protein>
    <recommendedName>
        <fullName evidence="6">Autophagy-related protein</fullName>
    </recommendedName>
</protein>
<dbReference type="GO" id="GO:0006914">
    <property type="term" value="P:autophagy"/>
    <property type="evidence" value="ECO:0007669"/>
    <property type="project" value="UniProtKB-KW"/>
</dbReference>
<comment type="caution">
    <text evidence="7">The sequence shown here is derived from an EMBL/GenBank/DDBJ whole genome shotgun (WGS) entry which is preliminary data.</text>
</comment>
<dbReference type="OMA" id="KNQIRAK"/>
<dbReference type="InterPro" id="IPR029071">
    <property type="entry name" value="Ubiquitin-like_domsf"/>
</dbReference>
<accession>D3B1C3</accession>
<dbReference type="InParanoid" id="D3B1C3"/>
<evidence type="ECO:0000256" key="4">
    <source>
        <dbReference type="ARBA" id="ARBA00023288"/>
    </source>
</evidence>
<dbReference type="Proteomes" id="UP000001396">
    <property type="component" value="Unassembled WGS sequence"/>
</dbReference>
<reference evidence="7 8" key="1">
    <citation type="journal article" date="2011" name="Genome Res.">
        <title>Phylogeny-wide analysis of social amoeba genomes highlights ancient origins for complex intercellular communication.</title>
        <authorList>
            <person name="Heidel A.J."/>
            <person name="Lawal H.M."/>
            <person name="Felder M."/>
            <person name="Schilde C."/>
            <person name="Helps N.R."/>
            <person name="Tunggal B."/>
            <person name="Rivero F."/>
            <person name="John U."/>
            <person name="Schleicher M."/>
            <person name="Eichinger L."/>
            <person name="Platzer M."/>
            <person name="Noegel A.A."/>
            <person name="Schaap P."/>
            <person name="Gloeckner G."/>
        </authorList>
    </citation>
    <scope>NUCLEOTIDE SEQUENCE [LARGE SCALE GENOMIC DNA]</scope>
    <source>
        <strain evidence="8">ATCC 26659 / Pp 5 / PN500</strain>
    </source>
</reference>
<keyword evidence="4 5" id="KW-0449">Lipoprotein</keyword>
<name>D3B1C3_HETP5</name>
<dbReference type="PANTHER" id="PTHR10969">
    <property type="entry name" value="MICROTUBULE-ASSOCIATED PROTEINS 1A/1B LIGHT CHAIN 3-RELATED"/>
    <property type="match status" value="1"/>
</dbReference>
<proteinExistence type="inferred from homology"/>
<keyword evidence="6" id="KW-0072">Autophagy</keyword>
<keyword evidence="8" id="KW-1185">Reference proteome</keyword>
<evidence type="ECO:0000256" key="2">
    <source>
        <dbReference type="ARBA" id="ARBA00007293"/>
    </source>
</evidence>
<dbReference type="RefSeq" id="XP_020437206.1">
    <property type="nucleotide sequence ID" value="XM_020573089.1"/>
</dbReference>
<dbReference type="AlphaFoldDB" id="D3B1C3"/>
<organism evidence="7 8">
    <name type="scientific">Heterostelium pallidum (strain ATCC 26659 / Pp 5 / PN500)</name>
    <name type="common">Cellular slime mold</name>
    <name type="synonym">Polysphondylium pallidum</name>
    <dbReference type="NCBI Taxonomy" id="670386"/>
    <lineage>
        <taxon>Eukaryota</taxon>
        <taxon>Amoebozoa</taxon>
        <taxon>Evosea</taxon>
        <taxon>Eumycetozoa</taxon>
        <taxon>Dictyostelia</taxon>
        <taxon>Acytosteliales</taxon>
        <taxon>Acytosteliaceae</taxon>
        <taxon>Heterostelium</taxon>
    </lineage>
</organism>
<feature type="lipid moiety-binding region" description="Phosphatidylserine amidated glycine; alternate" evidence="5">
    <location>
        <position position="125"/>
    </location>
</feature>
<dbReference type="Gene3D" id="3.10.20.90">
    <property type="entry name" value="Phosphatidylinositol 3-kinase Catalytic Subunit, Chain A, domain 1"/>
    <property type="match status" value="1"/>
</dbReference>
<dbReference type="STRING" id="670386.D3B1C3"/>
<evidence type="ECO:0000256" key="6">
    <source>
        <dbReference type="RuleBase" id="RU004384"/>
    </source>
</evidence>
<gene>
    <name evidence="7" type="ORF">PPL_02094</name>
</gene>
<dbReference type="SUPFAM" id="SSF54236">
    <property type="entry name" value="Ubiquitin-like"/>
    <property type="match status" value="1"/>
</dbReference>
<dbReference type="Pfam" id="PF02991">
    <property type="entry name" value="ATG8"/>
    <property type="match status" value="1"/>
</dbReference>
<dbReference type="GeneID" id="31357619"/>
<keyword evidence="3" id="KW-0472">Membrane</keyword>
<dbReference type="InterPro" id="IPR004241">
    <property type="entry name" value="Atg8-like"/>
</dbReference>
<evidence type="ECO:0000256" key="5">
    <source>
        <dbReference type="PIRSR" id="PIRSR604241-50"/>
    </source>
</evidence>
<dbReference type="EMBL" id="ADBJ01000008">
    <property type="protein sequence ID" value="EFA85097.1"/>
    <property type="molecule type" value="Genomic_DNA"/>
</dbReference>
<evidence type="ECO:0000256" key="3">
    <source>
        <dbReference type="ARBA" id="ARBA00023136"/>
    </source>
</evidence>
<evidence type="ECO:0000256" key="1">
    <source>
        <dbReference type="ARBA" id="ARBA00004370"/>
    </source>
</evidence>
<sequence length="125" mass="14510">MTLISKSFQNEYSLDRRKHISAKIRNRYKDRLPIIVERAPNSNIPEISKKKFLAPCDMIVSKFVMEIRKHLEETGQATEKTAIFLFVKNNTVLPPTSNLISTIYELYKNEDGFLYITYSGENTFG</sequence>
<comment type="similarity">
    <text evidence="2 6">Belongs to the ATG8 family.</text>
</comment>
<comment type="subcellular location">
    <subcellularLocation>
        <location evidence="1">Membrane</location>
    </subcellularLocation>
</comment>
<evidence type="ECO:0000313" key="7">
    <source>
        <dbReference type="EMBL" id="EFA85097.1"/>
    </source>
</evidence>